<dbReference type="Pfam" id="PF13396">
    <property type="entry name" value="PLDc_N"/>
    <property type="match status" value="1"/>
</dbReference>
<evidence type="ECO:0000256" key="4">
    <source>
        <dbReference type="ARBA" id="ARBA00022989"/>
    </source>
</evidence>
<feature type="domain" description="Cardiolipin synthase N-terminal" evidence="7">
    <location>
        <begin position="23"/>
        <end position="63"/>
    </location>
</feature>
<dbReference type="RefSeq" id="WP_188457826.1">
    <property type="nucleotide sequence ID" value="NZ_BMGM01000003.1"/>
</dbReference>
<evidence type="ECO:0000256" key="5">
    <source>
        <dbReference type="ARBA" id="ARBA00023136"/>
    </source>
</evidence>
<evidence type="ECO:0000256" key="6">
    <source>
        <dbReference type="SAM" id="Phobius"/>
    </source>
</evidence>
<proteinExistence type="predicted"/>
<reference evidence="9" key="1">
    <citation type="journal article" date="2019" name="Int. J. Syst. Evol. Microbiol.">
        <title>The Global Catalogue of Microorganisms (GCM) 10K type strain sequencing project: providing services to taxonomists for standard genome sequencing and annotation.</title>
        <authorList>
            <consortium name="The Broad Institute Genomics Platform"/>
            <consortium name="The Broad Institute Genome Sequencing Center for Infectious Disease"/>
            <person name="Wu L."/>
            <person name="Ma J."/>
        </authorList>
    </citation>
    <scope>NUCLEOTIDE SEQUENCE [LARGE SCALE GENOMIC DNA]</scope>
    <source>
        <strain evidence="9">CGMCC 1.12931</strain>
    </source>
</reference>
<evidence type="ECO:0000313" key="8">
    <source>
        <dbReference type="EMBL" id="GGE30065.1"/>
    </source>
</evidence>
<evidence type="ECO:0000256" key="3">
    <source>
        <dbReference type="ARBA" id="ARBA00022692"/>
    </source>
</evidence>
<keyword evidence="2" id="KW-1003">Cell membrane</keyword>
<feature type="transmembrane region" description="Helical" evidence="6">
    <location>
        <begin position="42"/>
        <end position="61"/>
    </location>
</feature>
<protein>
    <recommendedName>
        <fullName evidence="7">Cardiolipin synthase N-terminal domain-containing protein</fullName>
    </recommendedName>
</protein>
<comment type="caution">
    <text evidence="8">The sequence shown here is derived from an EMBL/GenBank/DDBJ whole genome shotgun (WGS) entry which is preliminary data.</text>
</comment>
<evidence type="ECO:0000259" key="7">
    <source>
        <dbReference type="Pfam" id="PF13396"/>
    </source>
</evidence>
<keyword evidence="4 6" id="KW-1133">Transmembrane helix</keyword>
<name>A0ABQ1SGP4_9FLAO</name>
<accession>A0ABQ1SGP4</accession>
<evidence type="ECO:0000256" key="1">
    <source>
        <dbReference type="ARBA" id="ARBA00004651"/>
    </source>
</evidence>
<gene>
    <name evidence="8" type="ORF">GCM10010832_08180</name>
</gene>
<dbReference type="InterPro" id="IPR027379">
    <property type="entry name" value="CLS_N"/>
</dbReference>
<keyword evidence="9" id="KW-1185">Reference proteome</keyword>
<dbReference type="Proteomes" id="UP000599179">
    <property type="component" value="Unassembled WGS sequence"/>
</dbReference>
<evidence type="ECO:0000256" key="2">
    <source>
        <dbReference type="ARBA" id="ARBA00022475"/>
    </source>
</evidence>
<dbReference type="EMBL" id="BMGM01000003">
    <property type="protein sequence ID" value="GGE30065.1"/>
    <property type="molecule type" value="Genomic_DNA"/>
</dbReference>
<organism evidence="8 9">
    <name type="scientific">Psychroflexus planctonicus</name>
    <dbReference type="NCBI Taxonomy" id="1526575"/>
    <lineage>
        <taxon>Bacteria</taxon>
        <taxon>Pseudomonadati</taxon>
        <taxon>Bacteroidota</taxon>
        <taxon>Flavobacteriia</taxon>
        <taxon>Flavobacteriales</taxon>
        <taxon>Flavobacteriaceae</taxon>
        <taxon>Psychroflexus</taxon>
    </lineage>
</organism>
<comment type="subcellular location">
    <subcellularLocation>
        <location evidence="1">Cell membrane</location>
        <topology evidence="1">Multi-pass membrane protein</topology>
    </subcellularLocation>
</comment>
<keyword evidence="3 6" id="KW-0812">Transmembrane</keyword>
<keyword evidence="5 6" id="KW-0472">Membrane</keyword>
<sequence length="67" mass="7635">MISIGAWQSILILITLFIFILPSIIALVDILRNEFTSNNKLVWVLVVLLGNFLGAILYFFIGRKQKL</sequence>
<evidence type="ECO:0000313" key="9">
    <source>
        <dbReference type="Proteomes" id="UP000599179"/>
    </source>
</evidence>